<dbReference type="GO" id="GO:0005768">
    <property type="term" value="C:endosome"/>
    <property type="evidence" value="ECO:0007669"/>
    <property type="project" value="UniProtKB-UniRule"/>
</dbReference>
<gene>
    <name evidence="10" type="ORF">BCR43DRAFT_513734</name>
</gene>
<dbReference type="AlphaFoldDB" id="A0A1X2HEF7"/>
<keyword evidence="6" id="KW-0472">Membrane</keyword>
<dbReference type="PROSITE" id="PS50290">
    <property type="entry name" value="PI3_4_KINASE_3"/>
    <property type="match status" value="1"/>
</dbReference>
<comment type="catalytic activity">
    <reaction evidence="7">
        <text>a 1,2-diacyl-sn-glycero-3-phospho-(1D-myo-inositol) + ATP = a 1,2-diacyl-sn-glycero-3-phospho-(1D-myo-inositol 4-phosphate) + ADP + H(+)</text>
        <dbReference type="Rhea" id="RHEA:19877"/>
        <dbReference type="ChEBI" id="CHEBI:15378"/>
        <dbReference type="ChEBI" id="CHEBI:30616"/>
        <dbReference type="ChEBI" id="CHEBI:57880"/>
        <dbReference type="ChEBI" id="CHEBI:58178"/>
        <dbReference type="ChEBI" id="CHEBI:456216"/>
        <dbReference type="EC" id="2.7.1.67"/>
    </reaction>
</comment>
<dbReference type="PANTHER" id="PTHR12865">
    <property type="entry name" value="PHOSPHATIDYLINOSITOL 4-KINASE TYPE-II"/>
    <property type="match status" value="1"/>
</dbReference>
<dbReference type="GO" id="GO:0005886">
    <property type="term" value="C:plasma membrane"/>
    <property type="evidence" value="ECO:0007669"/>
    <property type="project" value="UniProtKB-SubCell"/>
</dbReference>
<evidence type="ECO:0000256" key="8">
    <source>
        <dbReference type="SAM" id="MobiDB-lite"/>
    </source>
</evidence>
<feature type="compositionally biased region" description="Basic residues" evidence="8">
    <location>
        <begin position="723"/>
        <end position="739"/>
    </location>
</feature>
<dbReference type="InParanoid" id="A0A1X2HEF7"/>
<evidence type="ECO:0000256" key="1">
    <source>
        <dbReference type="ARBA" id="ARBA00022475"/>
    </source>
</evidence>
<evidence type="ECO:0000313" key="11">
    <source>
        <dbReference type="Proteomes" id="UP000242180"/>
    </source>
</evidence>
<comment type="cofactor">
    <cofactor evidence="7">
        <name>Mg(2+)</name>
        <dbReference type="ChEBI" id="CHEBI:18420"/>
    </cofactor>
    <cofactor evidence="7">
        <name>Mn(2+)</name>
        <dbReference type="ChEBI" id="CHEBI:29035"/>
    </cofactor>
</comment>
<evidence type="ECO:0000313" key="10">
    <source>
        <dbReference type="EMBL" id="ORY97307.1"/>
    </source>
</evidence>
<keyword evidence="1 7" id="KW-1003">Cell membrane</keyword>
<comment type="caution">
    <text evidence="10">The sequence shown here is derived from an EMBL/GenBank/DDBJ whole genome shotgun (WGS) entry which is preliminary data.</text>
</comment>
<evidence type="ECO:0000256" key="2">
    <source>
        <dbReference type="ARBA" id="ARBA00022679"/>
    </source>
</evidence>
<dbReference type="FunCoup" id="A0A1X2HEF7">
    <property type="interactions" value="176"/>
</dbReference>
<dbReference type="OrthoDB" id="3349449at2759"/>
<dbReference type="InterPro" id="IPR039756">
    <property type="entry name" value="Lsb6/PI4K2"/>
</dbReference>
<dbReference type="OMA" id="DPVFTWC"/>
<dbReference type="GO" id="GO:0046854">
    <property type="term" value="P:phosphatidylinositol phosphate biosynthetic process"/>
    <property type="evidence" value="ECO:0007669"/>
    <property type="project" value="UniProtKB-UniRule"/>
</dbReference>
<dbReference type="InterPro" id="IPR018936">
    <property type="entry name" value="PI3/4_kinase_CS"/>
</dbReference>
<dbReference type="GO" id="GO:0000329">
    <property type="term" value="C:fungal-type vacuole membrane"/>
    <property type="evidence" value="ECO:0007669"/>
    <property type="project" value="TreeGrafter"/>
</dbReference>
<evidence type="ECO:0000256" key="7">
    <source>
        <dbReference type="RuleBase" id="RU367084"/>
    </source>
</evidence>
<keyword evidence="3 7" id="KW-0547">Nucleotide-binding</keyword>
<keyword evidence="4 7" id="KW-0418">Kinase</keyword>
<reference evidence="10 11" key="1">
    <citation type="submission" date="2016-07" db="EMBL/GenBank/DDBJ databases">
        <title>Pervasive Adenine N6-methylation of Active Genes in Fungi.</title>
        <authorList>
            <consortium name="DOE Joint Genome Institute"/>
            <person name="Mondo S.J."/>
            <person name="Dannebaum R.O."/>
            <person name="Kuo R.C."/>
            <person name="Labutti K."/>
            <person name="Haridas S."/>
            <person name="Kuo A."/>
            <person name="Salamov A."/>
            <person name="Ahrendt S.R."/>
            <person name="Lipzen A."/>
            <person name="Sullivan W."/>
            <person name="Andreopoulos W.B."/>
            <person name="Clum A."/>
            <person name="Lindquist E."/>
            <person name="Daum C."/>
            <person name="Ramamoorthy G.K."/>
            <person name="Gryganskyi A."/>
            <person name="Culley D."/>
            <person name="Magnuson J.K."/>
            <person name="James T.Y."/>
            <person name="O'Malley M.A."/>
            <person name="Stajich J.E."/>
            <person name="Spatafora J.W."/>
            <person name="Visel A."/>
            <person name="Grigoriev I.V."/>
        </authorList>
    </citation>
    <scope>NUCLEOTIDE SEQUENCE [LARGE SCALE GENOMIC DNA]</scope>
    <source>
        <strain evidence="10 11">NRRL 2496</strain>
    </source>
</reference>
<dbReference type="EC" id="2.7.1.67" evidence="7"/>
<proteinExistence type="inferred from homology"/>
<dbReference type="GO" id="GO:0007030">
    <property type="term" value="P:Golgi organization"/>
    <property type="evidence" value="ECO:0007669"/>
    <property type="project" value="TreeGrafter"/>
</dbReference>
<keyword evidence="2 7" id="KW-0808">Transferase</keyword>
<accession>A0A1X2HEF7</accession>
<evidence type="ECO:0000256" key="4">
    <source>
        <dbReference type="ARBA" id="ARBA00022777"/>
    </source>
</evidence>
<dbReference type="GO" id="GO:0007032">
    <property type="term" value="P:endosome organization"/>
    <property type="evidence" value="ECO:0007669"/>
    <property type="project" value="TreeGrafter"/>
</dbReference>
<dbReference type="STRING" id="13706.A0A1X2HEF7"/>
<feature type="domain" description="PI3K/PI4K catalytic" evidence="9">
    <location>
        <begin position="245"/>
        <end position="636"/>
    </location>
</feature>
<dbReference type="GO" id="GO:0005524">
    <property type="term" value="F:ATP binding"/>
    <property type="evidence" value="ECO:0007669"/>
    <property type="project" value="UniProtKB-UniRule"/>
</dbReference>
<comment type="subcellular location">
    <subcellularLocation>
        <location evidence="7">Cell membrane</location>
        <topology evidence="7">Peripheral membrane protein</topology>
    </subcellularLocation>
    <subcellularLocation>
        <location evidence="7">Vacuole membrane</location>
        <topology evidence="7">Peripheral membrane protein</topology>
    </subcellularLocation>
</comment>
<evidence type="ECO:0000256" key="5">
    <source>
        <dbReference type="ARBA" id="ARBA00022840"/>
    </source>
</evidence>
<dbReference type="PROSITE" id="PS00916">
    <property type="entry name" value="PI3_4_KINASE_2"/>
    <property type="match status" value="1"/>
</dbReference>
<name>A0A1X2HEF7_SYNRA</name>
<dbReference type="GO" id="GO:0005802">
    <property type="term" value="C:trans-Golgi network"/>
    <property type="evidence" value="ECO:0007669"/>
    <property type="project" value="TreeGrafter"/>
</dbReference>
<dbReference type="Proteomes" id="UP000242180">
    <property type="component" value="Unassembled WGS sequence"/>
</dbReference>
<dbReference type="EMBL" id="MCGN01000004">
    <property type="protein sequence ID" value="ORY97307.1"/>
    <property type="molecule type" value="Genomic_DNA"/>
</dbReference>
<evidence type="ECO:0000259" key="9">
    <source>
        <dbReference type="PROSITE" id="PS50290"/>
    </source>
</evidence>
<dbReference type="PANTHER" id="PTHR12865:SF1">
    <property type="entry name" value="PHOSPHATIDYLINOSITOL 4-KINASE TYPE 2"/>
    <property type="match status" value="1"/>
</dbReference>
<keyword evidence="5 7" id="KW-0067">ATP-binding</keyword>
<feature type="compositionally biased region" description="Acidic residues" evidence="8">
    <location>
        <begin position="744"/>
        <end position="754"/>
    </location>
</feature>
<evidence type="ECO:0000256" key="6">
    <source>
        <dbReference type="ARBA" id="ARBA00023136"/>
    </source>
</evidence>
<feature type="region of interest" description="Disordered" evidence="8">
    <location>
        <begin position="720"/>
        <end position="759"/>
    </location>
</feature>
<sequence>MFQRSRYPTSSSATQGTYTRIQQQDDYDDDYDDLVHELLHHPNSLIVTDELDSAIAPSLAQSPPPVIEDHHALAEDEDTSFSARASFSAKRAAEFPNATRQFIKSKLPFRKTMAAEASFASLPSVVMADIQQGDIPARSDPLHKELPKRGWTIVRRRRFRGRRRMRGHKKHVQMRAPLAFTDALSCTDPIYSSVFVKWTPEQNRQEQERPISPTIAKDHHSVIPVSKDDFATIMQSVRTAIDDNAIQPTRISQGSSGSYFCRNSQGKIVGVFKPKNEEPYGRLNPKWTKWIHRHLFPCCFGRSCLIPNLGYISEAASSLVDRRLGTNIVPFTEVVHLASPSFHYDYLDRRSAAVVGLPPKIGSFQCFLDGFKDANIFMREHPYPVESYSSSSLRLGRAGWAGCLGEQDEAEELESEGEEAQEMFVETAQSEAEHEAPQRQQQQRLLRAPSTAKFRWTHRLQDQFKLEFEQLVLLDYLIRNTDRGLDNWMLKYCGFDASGRSTPNSSSNASRVTLNDVREHVHLAAIDNGLAFPFKHPDQWRSYPYGWLALPESLVARPFSESTRNKYLATLSDPLWWQETVRQLRDLFHVDSDFDDRMFERQVAVLKGQGYNIVRCLSDPSGSPLDLVSLERVLVNQEEILIAYDEKIIRSRNPEAMPVEEVSSGRPGRLRTKRSTSFDLAMHRPYMDEEMRAGNDPQQATAPVPLTTWKQRMRNRISVDMSRRRRRRMMKNLRLSRRHVSSDGENEESDSSSEEDTKQTTIKCVTIIMETLEVVKSRPPYFTCC</sequence>
<evidence type="ECO:0000256" key="3">
    <source>
        <dbReference type="ARBA" id="ARBA00022741"/>
    </source>
</evidence>
<protein>
    <recommendedName>
        <fullName evidence="7">Phosphatidylinositol 4-kinase</fullName>
        <ecNumber evidence="7">2.7.1.67</ecNumber>
    </recommendedName>
</protein>
<organism evidence="10 11">
    <name type="scientific">Syncephalastrum racemosum</name>
    <name type="common">Filamentous fungus</name>
    <dbReference type="NCBI Taxonomy" id="13706"/>
    <lineage>
        <taxon>Eukaryota</taxon>
        <taxon>Fungi</taxon>
        <taxon>Fungi incertae sedis</taxon>
        <taxon>Mucoromycota</taxon>
        <taxon>Mucoromycotina</taxon>
        <taxon>Mucoromycetes</taxon>
        <taxon>Mucorales</taxon>
        <taxon>Syncephalastraceae</taxon>
        <taxon>Syncephalastrum</taxon>
    </lineage>
</organism>
<keyword evidence="11" id="KW-1185">Reference proteome</keyword>
<dbReference type="GO" id="GO:0004430">
    <property type="term" value="F:1-phosphatidylinositol 4-kinase activity"/>
    <property type="evidence" value="ECO:0007669"/>
    <property type="project" value="UniProtKB-UniRule"/>
</dbReference>
<comment type="similarity">
    <text evidence="7">Belongs to the PI3/PI4-kinase family.</text>
</comment>
<dbReference type="Pfam" id="PF00454">
    <property type="entry name" value="PI3_PI4_kinase"/>
    <property type="match status" value="1"/>
</dbReference>
<dbReference type="InterPro" id="IPR000403">
    <property type="entry name" value="PI3/4_kinase_cat_dom"/>
</dbReference>